<organism evidence="2 3">
    <name type="scientific">Candidatus Blackburnbacteria bacterium RIFCSPHIGHO2_01_FULL_43_15b</name>
    <dbReference type="NCBI Taxonomy" id="1797513"/>
    <lineage>
        <taxon>Bacteria</taxon>
        <taxon>Candidatus Blackburniibacteriota</taxon>
    </lineage>
</organism>
<dbReference type="EMBL" id="MHBW01000034">
    <property type="protein sequence ID" value="OGY07896.1"/>
    <property type="molecule type" value="Genomic_DNA"/>
</dbReference>
<dbReference type="Proteomes" id="UP000177967">
    <property type="component" value="Unassembled WGS sequence"/>
</dbReference>
<keyword evidence="1" id="KW-1133">Transmembrane helix</keyword>
<keyword evidence="1" id="KW-0472">Membrane</keyword>
<dbReference type="AlphaFoldDB" id="A0A1G1UXQ9"/>
<accession>A0A1G1UXQ9</accession>
<evidence type="ECO:0000256" key="1">
    <source>
        <dbReference type="SAM" id="Phobius"/>
    </source>
</evidence>
<gene>
    <name evidence="2" type="ORF">A2782_04770</name>
</gene>
<feature type="transmembrane region" description="Helical" evidence="1">
    <location>
        <begin position="20"/>
        <end position="40"/>
    </location>
</feature>
<protein>
    <submittedName>
        <fullName evidence="2">Uncharacterized protein</fullName>
    </submittedName>
</protein>
<keyword evidence="1" id="KW-0812">Transmembrane</keyword>
<name>A0A1G1UXQ9_9BACT</name>
<evidence type="ECO:0000313" key="2">
    <source>
        <dbReference type="EMBL" id="OGY07896.1"/>
    </source>
</evidence>
<sequence>MILSDSLSRKPVKLRISKLFGWFFGVVLILISSVGFLTYVKTTPEYIETRDPVLMLNGYPPLKIKWSEIASAGMNYQGRYSTNRNYRYCYMFPYVVLHNKSMPTLNAAAGDYSLVYFLRDQKKLTEAFSYHECYRQDSY</sequence>
<proteinExistence type="predicted"/>
<comment type="caution">
    <text evidence="2">The sequence shown here is derived from an EMBL/GenBank/DDBJ whole genome shotgun (WGS) entry which is preliminary data.</text>
</comment>
<evidence type="ECO:0000313" key="3">
    <source>
        <dbReference type="Proteomes" id="UP000177967"/>
    </source>
</evidence>
<reference evidence="2 3" key="1">
    <citation type="journal article" date="2016" name="Nat. Commun.">
        <title>Thousands of microbial genomes shed light on interconnected biogeochemical processes in an aquifer system.</title>
        <authorList>
            <person name="Anantharaman K."/>
            <person name="Brown C.T."/>
            <person name="Hug L.A."/>
            <person name="Sharon I."/>
            <person name="Castelle C.J."/>
            <person name="Probst A.J."/>
            <person name="Thomas B.C."/>
            <person name="Singh A."/>
            <person name="Wilkins M.J."/>
            <person name="Karaoz U."/>
            <person name="Brodie E.L."/>
            <person name="Williams K.H."/>
            <person name="Hubbard S.S."/>
            <person name="Banfield J.F."/>
        </authorList>
    </citation>
    <scope>NUCLEOTIDE SEQUENCE [LARGE SCALE GENOMIC DNA]</scope>
</reference>